<evidence type="ECO:0000259" key="6">
    <source>
        <dbReference type="Pfam" id="PF08245"/>
    </source>
</evidence>
<sequence length="535" mass="57347">MFTLISVTEYVVIALGAALLFGLCVFNALGALQQSGYAAKRYAHWLGRKGNMTRSRFTLLAFLIALSMLVLGIAFSFAGKWAGYVPLVSIPLFVSLYCVAERRALKVPLRGTARAKRVYALNLLVLAVLAFALIVGANALAYFTEVALISHLRYLPLALLSLLQPWLLVVANALEKPFSSARNRKYLKKAARILHEAKCVKIAVTGSFAKTGVKSYLAQILSARYKVIATPESFNTPLGIARSVEKGLDCDFFIAEMGARHAGDIAELCELVQPDHCILTGICPQHLETFGSEEAIVAAKSEIFAGTKAGGFAVYGDIGMEKAVPYIKNLVKVPVGEHGECGALDVKCTAKGTSFKLALGIRQVECSCKLLGAHSAYNVALAAAMAYKLGMSAEEIEQAVSRLECVPHRLQPILSGGVTVLDDAYNANIRGAAEAVSVLRLFEGRKIVVTPGIVELGVLEEKENFAFGEKLTGLDLVLLVGDTLVGAVKNGYLKAGGDAEKLAVVPTLEDAKKKLSSYLQAGDTVLFLNDLPDVY</sequence>
<dbReference type="PANTHER" id="PTHR43024">
    <property type="entry name" value="UDP-N-ACETYLMURAMOYL-TRIPEPTIDE--D-ALANYL-D-ALANINE LIGASE"/>
    <property type="match status" value="1"/>
</dbReference>
<organism evidence="7 8">
    <name type="scientific">Candidatus Borkfalkia faecipullorum</name>
    <dbReference type="NCBI Taxonomy" id="2838510"/>
    <lineage>
        <taxon>Bacteria</taxon>
        <taxon>Bacillati</taxon>
        <taxon>Bacillota</taxon>
        <taxon>Clostridia</taxon>
        <taxon>Christensenellales</taxon>
        <taxon>Christensenellaceae</taxon>
        <taxon>Candidatus Borkfalkia</taxon>
    </lineage>
</organism>
<feature type="transmembrane region" description="Helical" evidence="4">
    <location>
        <begin position="81"/>
        <end position="100"/>
    </location>
</feature>
<dbReference type="InterPro" id="IPR004101">
    <property type="entry name" value="Mur_ligase_C"/>
</dbReference>
<feature type="transmembrane region" description="Helical" evidence="4">
    <location>
        <begin position="121"/>
        <end position="142"/>
    </location>
</feature>
<feature type="domain" description="Mur ligase C-terminal" evidence="5">
    <location>
        <begin position="408"/>
        <end position="527"/>
    </location>
</feature>
<protein>
    <submittedName>
        <fullName evidence="7">UDP-N-acetylmuramoyl-tripeptide--D-alanyl-D-alanine ligase</fullName>
    </submittedName>
</protein>
<reference evidence="7" key="1">
    <citation type="journal article" date="2021" name="PeerJ">
        <title>Extensive microbial diversity within the chicken gut microbiome revealed by metagenomics and culture.</title>
        <authorList>
            <person name="Gilroy R."/>
            <person name="Ravi A."/>
            <person name="Getino M."/>
            <person name="Pursley I."/>
            <person name="Horton D.L."/>
            <person name="Alikhan N.F."/>
            <person name="Baker D."/>
            <person name="Gharbi K."/>
            <person name="Hall N."/>
            <person name="Watson M."/>
            <person name="Adriaenssens E.M."/>
            <person name="Foster-Nyarko E."/>
            <person name="Jarju S."/>
            <person name="Secka A."/>
            <person name="Antonio M."/>
            <person name="Oren A."/>
            <person name="Chaudhuri R.R."/>
            <person name="La Ragione R."/>
            <person name="Hildebrand F."/>
            <person name="Pallen M.J."/>
        </authorList>
    </citation>
    <scope>NUCLEOTIDE SEQUENCE</scope>
    <source>
        <strain evidence="7">811</strain>
    </source>
</reference>
<dbReference type="SUPFAM" id="SSF53623">
    <property type="entry name" value="MurD-like peptide ligases, catalytic domain"/>
    <property type="match status" value="1"/>
</dbReference>
<dbReference type="InterPro" id="IPR051046">
    <property type="entry name" value="MurCDEF_CellWall_CoF430Synth"/>
</dbReference>
<keyword evidence="2" id="KW-0547">Nucleotide-binding</keyword>
<keyword evidence="3" id="KW-0067">ATP-binding</keyword>
<dbReference type="EMBL" id="DXFX01000103">
    <property type="protein sequence ID" value="HIX08405.1"/>
    <property type="molecule type" value="Genomic_DNA"/>
</dbReference>
<dbReference type="PANTHER" id="PTHR43024:SF1">
    <property type="entry name" value="UDP-N-ACETYLMURAMOYL-TRIPEPTIDE--D-ALANYL-D-ALANINE LIGASE"/>
    <property type="match status" value="1"/>
</dbReference>
<evidence type="ECO:0000256" key="2">
    <source>
        <dbReference type="ARBA" id="ARBA00022741"/>
    </source>
</evidence>
<dbReference type="Gene3D" id="3.40.1190.10">
    <property type="entry name" value="Mur-like, catalytic domain"/>
    <property type="match status" value="1"/>
</dbReference>
<dbReference type="SUPFAM" id="SSF53244">
    <property type="entry name" value="MurD-like peptide ligases, peptide-binding domain"/>
    <property type="match status" value="1"/>
</dbReference>
<keyword evidence="4" id="KW-0812">Transmembrane</keyword>
<name>A0A9D1V930_9FIRM</name>
<keyword evidence="4" id="KW-1133">Transmembrane helix</keyword>
<evidence type="ECO:0000256" key="4">
    <source>
        <dbReference type="SAM" id="Phobius"/>
    </source>
</evidence>
<dbReference type="Proteomes" id="UP000824204">
    <property type="component" value="Unassembled WGS sequence"/>
</dbReference>
<accession>A0A9D1V930</accession>
<dbReference type="GO" id="GO:0016881">
    <property type="term" value="F:acid-amino acid ligase activity"/>
    <property type="evidence" value="ECO:0007669"/>
    <property type="project" value="InterPro"/>
</dbReference>
<evidence type="ECO:0000256" key="3">
    <source>
        <dbReference type="ARBA" id="ARBA00022840"/>
    </source>
</evidence>
<keyword evidence="1 7" id="KW-0436">Ligase</keyword>
<dbReference type="InterPro" id="IPR036565">
    <property type="entry name" value="Mur-like_cat_sf"/>
</dbReference>
<feature type="transmembrane region" description="Helical" evidence="4">
    <location>
        <begin position="12"/>
        <end position="32"/>
    </location>
</feature>
<feature type="domain" description="Mur ligase central" evidence="6">
    <location>
        <begin position="204"/>
        <end position="386"/>
    </location>
</feature>
<dbReference type="GO" id="GO:0005524">
    <property type="term" value="F:ATP binding"/>
    <property type="evidence" value="ECO:0007669"/>
    <property type="project" value="UniProtKB-KW"/>
</dbReference>
<feature type="transmembrane region" description="Helical" evidence="4">
    <location>
        <begin position="57"/>
        <end position="75"/>
    </location>
</feature>
<dbReference type="Pfam" id="PF08245">
    <property type="entry name" value="Mur_ligase_M"/>
    <property type="match status" value="1"/>
</dbReference>
<comment type="caution">
    <text evidence="7">The sequence shown here is derived from an EMBL/GenBank/DDBJ whole genome shotgun (WGS) entry which is preliminary data.</text>
</comment>
<dbReference type="Gene3D" id="3.90.190.20">
    <property type="entry name" value="Mur ligase, C-terminal domain"/>
    <property type="match status" value="1"/>
</dbReference>
<reference evidence="7" key="2">
    <citation type="submission" date="2021-04" db="EMBL/GenBank/DDBJ databases">
        <authorList>
            <person name="Gilroy R."/>
        </authorList>
    </citation>
    <scope>NUCLEOTIDE SEQUENCE</scope>
    <source>
        <strain evidence="7">811</strain>
    </source>
</reference>
<evidence type="ECO:0000313" key="7">
    <source>
        <dbReference type="EMBL" id="HIX08405.1"/>
    </source>
</evidence>
<dbReference type="Pfam" id="PF02875">
    <property type="entry name" value="Mur_ligase_C"/>
    <property type="match status" value="1"/>
</dbReference>
<dbReference type="InterPro" id="IPR036615">
    <property type="entry name" value="Mur_ligase_C_dom_sf"/>
</dbReference>
<gene>
    <name evidence="7" type="ORF">H9741_08045</name>
</gene>
<dbReference type="InterPro" id="IPR013221">
    <property type="entry name" value="Mur_ligase_cen"/>
</dbReference>
<evidence type="ECO:0000259" key="5">
    <source>
        <dbReference type="Pfam" id="PF02875"/>
    </source>
</evidence>
<keyword evidence="4" id="KW-0472">Membrane</keyword>
<evidence type="ECO:0000256" key="1">
    <source>
        <dbReference type="ARBA" id="ARBA00022598"/>
    </source>
</evidence>
<dbReference type="AlphaFoldDB" id="A0A9D1V930"/>
<proteinExistence type="predicted"/>
<evidence type="ECO:0000313" key="8">
    <source>
        <dbReference type="Proteomes" id="UP000824204"/>
    </source>
</evidence>